<evidence type="ECO:0000313" key="1">
    <source>
        <dbReference type="EMBL" id="TPP42441.1"/>
    </source>
</evidence>
<evidence type="ECO:0000313" key="2">
    <source>
        <dbReference type="Proteomes" id="UP000316759"/>
    </source>
</evidence>
<proteinExistence type="predicted"/>
<dbReference type="AlphaFoldDB" id="A0A504X0B6"/>
<accession>A0A504X0B6</accession>
<reference evidence="1 2" key="1">
    <citation type="submission" date="2019-04" db="EMBL/GenBank/DDBJ databases">
        <title>Annotation for the trematode Fasciola gigantica.</title>
        <authorList>
            <person name="Choi Y.-J."/>
        </authorList>
    </citation>
    <scope>NUCLEOTIDE SEQUENCE [LARGE SCALE GENOMIC DNA]</scope>
    <source>
        <strain evidence="1">Uganda_cow_1</strain>
    </source>
</reference>
<protein>
    <submittedName>
        <fullName evidence="1">Uncharacterized protein</fullName>
    </submittedName>
</protein>
<dbReference type="Proteomes" id="UP000316759">
    <property type="component" value="Unassembled WGS sequence"/>
</dbReference>
<name>A0A504X0B6_FASGI</name>
<comment type="caution">
    <text evidence="1">The sequence shown here is derived from an EMBL/GenBank/DDBJ whole genome shotgun (WGS) entry which is preliminary data.</text>
</comment>
<keyword evidence="2" id="KW-1185">Reference proteome</keyword>
<organism evidence="1 2">
    <name type="scientific">Fasciola gigantica</name>
    <name type="common">Giant liver fluke</name>
    <dbReference type="NCBI Taxonomy" id="46835"/>
    <lineage>
        <taxon>Eukaryota</taxon>
        <taxon>Metazoa</taxon>
        <taxon>Spiralia</taxon>
        <taxon>Lophotrochozoa</taxon>
        <taxon>Platyhelminthes</taxon>
        <taxon>Trematoda</taxon>
        <taxon>Digenea</taxon>
        <taxon>Plagiorchiida</taxon>
        <taxon>Echinostomata</taxon>
        <taxon>Echinostomatoidea</taxon>
        <taxon>Fasciolidae</taxon>
        <taxon>Fasciola</taxon>
    </lineage>
</organism>
<gene>
    <name evidence="1" type="ORF">FGIG_12595</name>
</gene>
<dbReference type="EMBL" id="SUNJ01015721">
    <property type="protein sequence ID" value="TPP42441.1"/>
    <property type="molecule type" value="Genomic_DNA"/>
</dbReference>
<sequence length="51" mass="6006">MVLISPPEQITFALDLTISRNSWTNWNFTWTISSKYWIVIYRMKAGGKVKI</sequence>